<evidence type="ECO:0000313" key="2">
    <source>
        <dbReference type="Proteomes" id="UP000280834"/>
    </source>
</evidence>
<evidence type="ECO:0000313" key="1">
    <source>
        <dbReference type="EMBL" id="VDO08347.1"/>
    </source>
</evidence>
<sequence length="38" mass="4629">MTWDFVCCYFITDNARNRYELSQVFSKCILFFVVIVEK</sequence>
<dbReference type="EMBL" id="UZAG01000421">
    <property type="protein sequence ID" value="VDO08347.1"/>
    <property type="molecule type" value="Genomic_DNA"/>
</dbReference>
<protein>
    <submittedName>
        <fullName evidence="1">Uncharacterized protein</fullName>
    </submittedName>
</protein>
<keyword evidence="2" id="KW-1185">Reference proteome</keyword>
<accession>A0A3P7TGV7</accession>
<organism evidence="1 2">
    <name type="scientific">Brugia timori</name>
    <dbReference type="NCBI Taxonomy" id="42155"/>
    <lineage>
        <taxon>Eukaryota</taxon>
        <taxon>Metazoa</taxon>
        <taxon>Ecdysozoa</taxon>
        <taxon>Nematoda</taxon>
        <taxon>Chromadorea</taxon>
        <taxon>Rhabditida</taxon>
        <taxon>Spirurina</taxon>
        <taxon>Spiruromorpha</taxon>
        <taxon>Filarioidea</taxon>
        <taxon>Onchocercidae</taxon>
        <taxon>Brugia</taxon>
    </lineage>
</organism>
<name>A0A3P7TGV7_9BILA</name>
<dbReference type="AlphaFoldDB" id="A0A3P7TGV7"/>
<gene>
    <name evidence="1" type="ORF">BTMF_LOCUS682</name>
</gene>
<reference evidence="1 2" key="1">
    <citation type="submission" date="2018-11" db="EMBL/GenBank/DDBJ databases">
        <authorList>
            <consortium name="Pathogen Informatics"/>
        </authorList>
    </citation>
    <scope>NUCLEOTIDE SEQUENCE [LARGE SCALE GENOMIC DNA]</scope>
</reference>
<dbReference type="Proteomes" id="UP000280834">
    <property type="component" value="Unassembled WGS sequence"/>
</dbReference>
<proteinExistence type="predicted"/>